<name>A0A7U2F1A2_PHANO</name>
<sequence length="58" mass="6546">MRAKVESCSRTCLTFLSRPWFDLRKIRFDKASCEMHAVASGTLSERSASITTVTFCLV</sequence>
<dbReference type="AlphaFoldDB" id="A0A7U2F1A2"/>
<organism evidence="1 2">
    <name type="scientific">Phaeosphaeria nodorum (strain SN15 / ATCC MYA-4574 / FGSC 10173)</name>
    <name type="common">Glume blotch fungus</name>
    <name type="synonym">Parastagonospora nodorum</name>
    <dbReference type="NCBI Taxonomy" id="321614"/>
    <lineage>
        <taxon>Eukaryota</taxon>
        <taxon>Fungi</taxon>
        <taxon>Dikarya</taxon>
        <taxon>Ascomycota</taxon>
        <taxon>Pezizomycotina</taxon>
        <taxon>Dothideomycetes</taxon>
        <taxon>Pleosporomycetidae</taxon>
        <taxon>Pleosporales</taxon>
        <taxon>Pleosporineae</taxon>
        <taxon>Phaeosphaeriaceae</taxon>
        <taxon>Parastagonospora</taxon>
    </lineage>
</organism>
<accession>A0A7U2F1A2</accession>
<dbReference type="Proteomes" id="UP000663193">
    <property type="component" value="Chromosome 5"/>
</dbReference>
<dbReference type="VEuPathDB" id="FungiDB:JI435_406460"/>
<protein>
    <submittedName>
        <fullName evidence="1">Uncharacterized protein</fullName>
    </submittedName>
</protein>
<reference evidence="2" key="1">
    <citation type="journal article" date="2021" name="BMC Genomics">
        <title>Chromosome-level genome assembly and manually-curated proteome of model necrotroph Parastagonospora nodorum Sn15 reveals a genome-wide trove of candidate effector homologs, and redundancy of virulence-related functions within an accessory chromosome.</title>
        <authorList>
            <person name="Bertazzoni S."/>
            <person name="Jones D.A.B."/>
            <person name="Phan H.T."/>
            <person name="Tan K.-C."/>
            <person name="Hane J.K."/>
        </authorList>
    </citation>
    <scope>NUCLEOTIDE SEQUENCE [LARGE SCALE GENOMIC DNA]</scope>
    <source>
        <strain evidence="2">SN15 / ATCC MYA-4574 / FGSC 10173)</strain>
    </source>
</reference>
<gene>
    <name evidence="1" type="ORF">JI435_406460</name>
</gene>
<keyword evidence="2" id="KW-1185">Reference proteome</keyword>
<evidence type="ECO:0000313" key="1">
    <source>
        <dbReference type="EMBL" id="QRC94880.1"/>
    </source>
</evidence>
<dbReference type="EMBL" id="CP069027">
    <property type="protein sequence ID" value="QRC94880.1"/>
    <property type="molecule type" value="Genomic_DNA"/>
</dbReference>
<proteinExistence type="predicted"/>
<evidence type="ECO:0000313" key="2">
    <source>
        <dbReference type="Proteomes" id="UP000663193"/>
    </source>
</evidence>